<comment type="cofactor">
    <cofactor evidence="1">
        <name>FMN</name>
        <dbReference type="ChEBI" id="CHEBI:58210"/>
    </cofactor>
</comment>
<evidence type="ECO:0000256" key="1">
    <source>
        <dbReference type="ARBA" id="ARBA00001917"/>
    </source>
</evidence>
<organism evidence="9 10">
    <name type="scientific">Paracerasibacillus soli</name>
    <dbReference type="NCBI Taxonomy" id="480284"/>
    <lineage>
        <taxon>Bacteria</taxon>
        <taxon>Bacillati</taxon>
        <taxon>Bacillota</taxon>
        <taxon>Bacilli</taxon>
        <taxon>Bacillales</taxon>
        <taxon>Bacillaceae</taxon>
        <taxon>Paracerasibacillus</taxon>
    </lineage>
</organism>
<comment type="similarity">
    <text evidence="2">Belongs to the nitroreductase family.</text>
</comment>
<evidence type="ECO:0000259" key="8">
    <source>
        <dbReference type="Pfam" id="PF00881"/>
    </source>
</evidence>
<keyword evidence="5" id="KW-0521">NADP</keyword>
<name>A0ABU5CTQ8_9BACI</name>
<evidence type="ECO:0000256" key="7">
    <source>
        <dbReference type="ARBA" id="ARBA00023027"/>
    </source>
</evidence>
<evidence type="ECO:0000313" key="10">
    <source>
        <dbReference type="Proteomes" id="UP001275315"/>
    </source>
</evidence>
<evidence type="ECO:0000256" key="3">
    <source>
        <dbReference type="ARBA" id="ARBA00022630"/>
    </source>
</evidence>
<dbReference type="InterPro" id="IPR029479">
    <property type="entry name" value="Nitroreductase"/>
</dbReference>
<comment type="caution">
    <text evidence="9">The sequence shown here is derived from an EMBL/GenBank/DDBJ whole genome shotgun (WGS) entry which is preliminary data.</text>
</comment>
<evidence type="ECO:0000256" key="4">
    <source>
        <dbReference type="ARBA" id="ARBA00022643"/>
    </source>
</evidence>
<dbReference type="CDD" id="cd02149">
    <property type="entry name" value="NfsB-like"/>
    <property type="match status" value="1"/>
</dbReference>
<evidence type="ECO:0000313" key="9">
    <source>
        <dbReference type="EMBL" id="MDY0409758.1"/>
    </source>
</evidence>
<dbReference type="Gene3D" id="3.40.109.10">
    <property type="entry name" value="NADH Oxidase"/>
    <property type="match status" value="1"/>
</dbReference>
<dbReference type="PANTHER" id="PTHR23026:SF125">
    <property type="entry name" value="OXYGEN-INSENSITIVE NAD(P)H NITROREDUCTASE"/>
    <property type="match status" value="1"/>
</dbReference>
<dbReference type="Proteomes" id="UP001275315">
    <property type="component" value="Unassembled WGS sequence"/>
</dbReference>
<evidence type="ECO:0000256" key="6">
    <source>
        <dbReference type="ARBA" id="ARBA00023002"/>
    </source>
</evidence>
<dbReference type="PANTHER" id="PTHR23026">
    <property type="entry name" value="NADPH NITROREDUCTASE"/>
    <property type="match status" value="1"/>
</dbReference>
<dbReference type="InterPro" id="IPR033878">
    <property type="entry name" value="NfsB-like"/>
</dbReference>
<reference evidence="9 10" key="1">
    <citation type="submission" date="2023-10" db="EMBL/GenBank/DDBJ databases">
        <title>Virgibacillus soli CC-YMP-6 genome.</title>
        <authorList>
            <person name="Miliotis G."/>
            <person name="Sengupta P."/>
            <person name="Hameed A."/>
            <person name="Chuvochina M."/>
            <person name="Mcdonagh F."/>
            <person name="Simpson A.C."/>
            <person name="Singh N.K."/>
            <person name="Rekha P.D."/>
            <person name="Raman K."/>
            <person name="Hugenholtz P."/>
            <person name="Venkateswaran K."/>
        </authorList>
    </citation>
    <scope>NUCLEOTIDE SEQUENCE [LARGE SCALE GENOMIC DNA]</scope>
    <source>
        <strain evidence="9 10">CC-YMP-6</strain>
    </source>
</reference>
<dbReference type="Pfam" id="PF00881">
    <property type="entry name" value="Nitroreductase"/>
    <property type="match status" value="1"/>
</dbReference>
<dbReference type="InterPro" id="IPR050627">
    <property type="entry name" value="Nitroreductase/BluB"/>
</dbReference>
<dbReference type="InterPro" id="IPR000415">
    <property type="entry name" value="Nitroreductase-like"/>
</dbReference>
<keyword evidence="7" id="KW-0520">NAD</keyword>
<evidence type="ECO:0000256" key="2">
    <source>
        <dbReference type="ARBA" id="ARBA00007118"/>
    </source>
</evidence>
<sequence>MNHRHATKEYDKDRKISDADFDYIIEAGRLSPSSLGSEPWKFLVIQDPVLREKMMDVAPGAVEKLKTASHFVVILARKGVRYDSEYLLDHMKTVQHFPEDMLAMISEQYKHFQEGRNILDNSRTLDDWSAKQTYIALGNMLTAAAMIGIDSTPMEGFYADKLDALLEKEGLLEDSAYSASVLAAFGYRKEDPKRPKTRKSVEKLVKWI</sequence>
<evidence type="ECO:0000256" key="5">
    <source>
        <dbReference type="ARBA" id="ARBA00022857"/>
    </source>
</evidence>
<keyword evidence="4" id="KW-0288">FMN</keyword>
<keyword evidence="10" id="KW-1185">Reference proteome</keyword>
<dbReference type="EMBL" id="JAWDIQ010000002">
    <property type="protein sequence ID" value="MDY0409758.1"/>
    <property type="molecule type" value="Genomic_DNA"/>
</dbReference>
<protein>
    <submittedName>
        <fullName evidence="9">NAD(P)H-dependent oxidoreductase</fullName>
    </submittedName>
</protein>
<keyword evidence="6" id="KW-0560">Oxidoreductase</keyword>
<keyword evidence="3" id="KW-0285">Flavoprotein</keyword>
<gene>
    <name evidence="9" type="ORF">RWD45_15760</name>
</gene>
<proteinExistence type="inferred from homology"/>
<accession>A0ABU5CTQ8</accession>
<feature type="domain" description="Nitroreductase" evidence="8">
    <location>
        <begin position="3"/>
        <end position="169"/>
    </location>
</feature>
<dbReference type="SUPFAM" id="SSF55469">
    <property type="entry name" value="FMN-dependent nitroreductase-like"/>
    <property type="match status" value="1"/>
</dbReference>
<dbReference type="RefSeq" id="WP_320380550.1">
    <property type="nucleotide sequence ID" value="NZ_JAWDIQ010000002.1"/>
</dbReference>